<feature type="compositionally biased region" description="Acidic residues" evidence="1">
    <location>
        <begin position="15"/>
        <end position="24"/>
    </location>
</feature>
<keyword evidence="3" id="KW-1185">Reference proteome</keyword>
<dbReference type="Proteomes" id="UP001165060">
    <property type="component" value="Unassembled WGS sequence"/>
</dbReference>
<organism evidence="2 3">
    <name type="scientific">Tetraparma gracilis</name>
    <dbReference type="NCBI Taxonomy" id="2962635"/>
    <lineage>
        <taxon>Eukaryota</taxon>
        <taxon>Sar</taxon>
        <taxon>Stramenopiles</taxon>
        <taxon>Ochrophyta</taxon>
        <taxon>Bolidophyceae</taxon>
        <taxon>Parmales</taxon>
        <taxon>Triparmaceae</taxon>
        <taxon>Tetraparma</taxon>
    </lineage>
</organism>
<feature type="non-terminal residue" evidence="2">
    <location>
        <position position="579"/>
    </location>
</feature>
<reference evidence="2 3" key="1">
    <citation type="journal article" date="2023" name="Commun. Biol.">
        <title>Genome analysis of Parmales, the sister group of diatoms, reveals the evolutionary specialization of diatoms from phago-mixotrophs to photoautotrophs.</title>
        <authorList>
            <person name="Ban H."/>
            <person name="Sato S."/>
            <person name="Yoshikawa S."/>
            <person name="Yamada K."/>
            <person name="Nakamura Y."/>
            <person name="Ichinomiya M."/>
            <person name="Sato N."/>
            <person name="Blanc-Mathieu R."/>
            <person name="Endo H."/>
            <person name="Kuwata A."/>
            <person name="Ogata H."/>
        </authorList>
    </citation>
    <scope>NUCLEOTIDE SEQUENCE [LARGE SCALE GENOMIC DNA]</scope>
</reference>
<evidence type="ECO:0000313" key="3">
    <source>
        <dbReference type="Proteomes" id="UP001165060"/>
    </source>
</evidence>
<dbReference type="EMBL" id="BRYB01000220">
    <property type="protein sequence ID" value="GMI25526.1"/>
    <property type="molecule type" value="Genomic_DNA"/>
</dbReference>
<accession>A0ABQ6MFW1</accession>
<feature type="compositionally biased region" description="Polar residues" evidence="1">
    <location>
        <begin position="1"/>
        <end position="11"/>
    </location>
</feature>
<evidence type="ECO:0000313" key="2">
    <source>
        <dbReference type="EMBL" id="GMI25526.1"/>
    </source>
</evidence>
<gene>
    <name evidence="2" type="ORF">TeGR_g11697</name>
</gene>
<sequence length="579" mass="66111">MASEMVTNPVTRSDDDADSEQEDLTATEQALELLTSGKGEEIQAADIVSMTEEQIKDIVNAEFPKINAVCNVYDLVSTCTVDNPDDNFPDAWYAVNDWVEILGNDMKWKLTRVKRVIKKAPDDWDWDDDSHGPDDQPEWEYFYNAGDAKMVREEAVRSPTEGLQRIFGMSPWLWQQYAMLKYEDFARFQRHHPEDFEEIEAEQWARVLFYEWLNDLRNVEFKKRWDEVGETGQKELEGNIFSPFITIDEMTGNTQEEDVWDWDDENISAFTYLAIIGSGSTVPFLVFFMQLTIPLLLIDAAVGTRADTLTESMLSCKDQDGAFPWSVTTSDNEAQGSFNTLYGKTMVLMVVMFYLFKVVPDTLVSFYNTAGTADSTYSRLMSLRKTLWDQGDDRVLQMVGYKMDMYMNTAFECLLYLFNLFIIYNTNDILDVILNALAIEFVHQLDEDFTSCDWWDLDNRAMKAGAVELVVNSTLLMNLLQDPVRIAHHFKLDEGQVNTACGGAGEGAFNAELAAQDEVNTKYMSGEVALNERCAAMAVQLNRTDAMDHYCKKPSYFGWEGQVLALFGNESLAFFNKTM</sequence>
<name>A0ABQ6MFW1_9STRA</name>
<feature type="region of interest" description="Disordered" evidence="1">
    <location>
        <begin position="1"/>
        <end position="24"/>
    </location>
</feature>
<protein>
    <submittedName>
        <fullName evidence="2">Uncharacterized protein</fullName>
    </submittedName>
</protein>
<evidence type="ECO:0000256" key="1">
    <source>
        <dbReference type="SAM" id="MobiDB-lite"/>
    </source>
</evidence>
<comment type="caution">
    <text evidence="2">The sequence shown here is derived from an EMBL/GenBank/DDBJ whole genome shotgun (WGS) entry which is preliminary data.</text>
</comment>
<proteinExistence type="predicted"/>